<name>A0ABV1EDC0_9FIRM</name>
<comment type="caution">
    <text evidence="5">The sequence shown here is derived from an EMBL/GenBank/DDBJ whole genome shotgun (WGS) entry which is preliminary data.</text>
</comment>
<dbReference type="RefSeq" id="WP_349231999.1">
    <property type="nucleotide sequence ID" value="NZ_JBBMFK010000017.1"/>
</dbReference>
<keyword evidence="4" id="KW-0804">Transcription</keyword>
<protein>
    <submittedName>
        <fullName evidence="5">BlaI/MecI/CopY family transcriptional regulator</fullName>
    </submittedName>
</protein>
<dbReference type="EMBL" id="JBBMFK010000017">
    <property type="protein sequence ID" value="MEQ2443998.1"/>
    <property type="molecule type" value="Genomic_DNA"/>
</dbReference>
<proteinExistence type="inferred from homology"/>
<gene>
    <name evidence="5" type="ORF">WMO64_11040</name>
</gene>
<comment type="similarity">
    <text evidence="1">Belongs to the BlaI transcriptional regulatory family.</text>
</comment>
<dbReference type="InterPro" id="IPR036388">
    <property type="entry name" value="WH-like_DNA-bd_sf"/>
</dbReference>
<evidence type="ECO:0000256" key="1">
    <source>
        <dbReference type="ARBA" id="ARBA00011046"/>
    </source>
</evidence>
<dbReference type="Gene3D" id="1.10.4040.10">
    <property type="entry name" value="Penicillinase repressor domain"/>
    <property type="match status" value="1"/>
</dbReference>
<evidence type="ECO:0000313" key="5">
    <source>
        <dbReference type="EMBL" id="MEQ2443998.1"/>
    </source>
</evidence>
<evidence type="ECO:0000256" key="4">
    <source>
        <dbReference type="ARBA" id="ARBA00023163"/>
    </source>
</evidence>
<reference evidence="5 6" key="1">
    <citation type="submission" date="2024-03" db="EMBL/GenBank/DDBJ databases">
        <title>Human intestinal bacterial collection.</title>
        <authorList>
            <person name="Pauvert C."/>
            <person name="Hitch T.C.A."/>
            <person name="Clavel T."/>
        </authorList>
    </citation>
    <scope>NUCLEOTIDE SEQUENCE [LARGE SCALE GENOMIC DNA]</scope>
    <source>
        <strain evidence="5 6">CLA-AP-H29</strain>
    </source>
</reference>
<dbReference type="Pfam" id="PF03965">
    <property type="entry name" value="Penicillinase_R"/>
    <property type="match status" value="1"/>
</dbReference>
<keyword evidence="2" id="KW-0805">Transcription regulation</keyword>
<keyword evidence="3" id="KW-0238">DNA-binding</keyword>
<dbReference type="SUPFAM" id="SSF46785">
    <property type="entry name" value="Winged helix' DNA-binding domain"/>
    <property type="match status" value="1"/>
</dbReference>
<evidence type="ECO:0000256" key="3">
    <source>
        <dbReference type="ARBA" id="ARBA00023125"/>
    </source>
</evidence>
<evidence type="ECO:0000313" key="6">
    <source>
        <dbReference type="Proteomes" id="UP001464378"/>
    </source>
</evidence>
<dbReference type="InterPro" id="IPR005650">
    <property type="entry name" value="BlaI_family"/>
</dbReference>
<dbReference type="Proteomes" id="UP001464378">
    <property type="component" value="Unassembled WGS sequence"/>
</dbReference>
<organism evidence="5 6">
    <name type="scientific">Pseudoflavonifractor intestinihominis</name>
    <dbReference type="NCBI Taxonomy" id="3133171"/>
    <lineage>
        <taxon>Bacteria</taxon>
        <taxon>Bacillati</taxon>
        <taxon>Bacillota</taxon>
        <taxon>Clostridia</taxon>
        <taxon>Eubacteriales</taxon>
        <taxon>Oscillospiraceae</taxon>
        <taxon>Pseudoflavonifractor</taxon>
    </lineage>
</organism>
<dbReference type="InterPro" id="IPR036390">
    <property type="entry name" value="WH_DNA-bd_sf"/>
</dbReference>
<dbReference type="Gene3D" id="1.10.10.10">
    <property type="entry name" value="Winged helix-like DNA-binding domain superfamily/Winged helix DNA-binding domain"/>
    <property type="match status" value="1"/>
</dbReference>
<dbReference type="PIRSF" id="PIRSF019455">
    <property type="entry name" value="CopR_AtkY"/>
    <property type="match status" value="1"/>
</dbReference>
<accession>A0ABV1EDC0</accession>
<keyword evidence="6" id="KW-1185">Reference proteome</keyword>
<evidence type="ECO:0000256" key="2">
    <source>
        <dbReference type="ARBA" id="ARBA00023015"/>
    </source>
</evidence>
<sequence length="123" mass="14030">MKEYQLGAVESRFADLIWAGAPITTGELVRQAEQALGWKRTTTYTVLKRLCERGLFQTRDSVVTALISREEFYAMKSRRFVEESFDGSLPAFLAAFTARKKLSPQEIDQIRRMIDACGEEENS</sequence>